<dbReference type="KEGG" id="chya:V22_39600"/>
<sequence>MQAIFIAAEAARSGLWSVGLTDSVQRSFATSGVVVVVFPFKPHVIFQQLPGNVAVRKTSV</sequence>
<evidence type="ECO:0000313" key="1">
    <source>
        <dbReference type="EMBL" id="QDT66689.1"/>
    </source>
</evidence>
<dbReference type="AlphaFoldDB" id="A0A517TE86"/>
<keyword evidence="2" id="KW-1185">Reference proteome</keyword>
<dbReference type="Proteomes" id="UP000319976">
    <property type="component" value="Chromosome"/>
</dbReference>
<accession>A0A517TE86</accession>
<dbReference type="EMBL" id="CP036316">
    <property type="protein sequence ID" value="QDT66689.1"/>
    <property type="molecule type" value="Genomic_DNA"/>
</dbReference>
<reference evidence="1 2" key="1">
    <citation type="submission" date="2019-02" db="EMBL/GenBank/DDBJ databases">
        <title>Deep-cultivation of Planctomycetes and their phenomic and genomic characterization uncovers novel biology.</title>
        <authorList>
            <person name="Wiegand S."/>
            <person name="Jogler M."/>
            <person name="Boedeker C."/>
            <person name="Pinto D."/>
            <person name="Vollmers J."/>
            <person name="Rivas-Marin E."/>
            <person name="Kohn T."/>
            <person name="Peeters S.H."/>
            <person name="Heuer A."/>
            <person name="Rast P."/>
            <person name="Oberbeckmann S."/>
            <person name="Bunk B."/>
            <person name="Jeske O."/>
            <person name="Meyerdierks A."/>
            <person name="Storesund J.E."/>
            <person name="Kallscheuer N."/>
            <person name="Luecker S."/>
            <person name="Lage O.M."/>
            <person name="Pohl T."/>
            <person name="Merkel B.J."/>
            <person name="Hornburger P."/>
            <person name="Mueller R.-W."/>
            <person name="Bruemmer F."/>
            <person name="Labrenz M."/>
            <person name="Spormann A.M."/>
            <person name="Op den Camp H."/>
            <person name="Overmann J."/>
            <person name="Amann R."/>
            <person name="Jetten M.S.M."/>
            <person name="Mascher T."/>
            <person name="Medema M.H."/>
            <person name="Devos D.P."/>
            <person name="Kaster A.-K."/>
            <person name="Ovreas L."/>
            <person name="Rohde M."/>
            <person name="Galperin M.Y."/>
            <person name="Jogler C."/>
        </authorList>
    </citation>
    <scope>NUCLEOTIDE SEQUENCE [LARGE SCALE GENOMIC DNA]</scope>
    <source>
        <strain evidence="1 2">V22</strain>
    </source>
</reference>
<evidence type="ECO:0000313" key="2">
    <source>
        <dbReference type="Proteomes" id="UP000319976"/>
    </source>
</evidence>
<proteinExistence type="predicted"/>
<name>A0A517TE86_9PLAN</name>
<protein>
    <submittedName>
        <fullName evidence="1">Uncharacterized protein</fullName>
    </submittedName>
</protein>
<organism evidence="1 2">
    <name type="scientific">Calycomorphotria hydatis</name>
    <dbReference type="NCBI Taxonomy" id="2528027"/>
    <lineage>
        <taxon>Bacteria</taxon>
        <taxon>Pseudomonadati</taxon>
        <taxon>Planctomycetota</taxon>
        <taxon>Planctomycetia</taxon>
        <taxon>Planctomycetales</taxon>
        <taxon>Planctomycetaceae</taxon>
        <taxon>Calycomorphotria</taxon>
    </lineage>
</organism>
<gene>
    <name evidence="1" type="ORF">V22_39600</name>
</gene>